<dbReference type="EC" id="2.4.1.250" evidence="2"/>
<dbReference type="Proteomes" id="UP000516349">
    <property type="component" value="Chromosome"/>
</dbReference>
<name>A0A7H1NPA6_9PROT</name>
<proteinExistence type="predicted"/>
<evidence type="ECO:0000259" key="1">
    <source>
        <dbReference type="Pfam" id="PF00534"/>
    </source>
</evidence>
<sequence>MEYKSPVPEFFPKIAYVINSLEGGGAALPLPSLIEIMKNNGYTVEVFALTLRDGKALENIKRTGTPVHVRTGKEENNLAAFFWLYFKIKDYHPNLIWTSLTRATLLGQIVGLLCHIQVVSWQHAGYLKPANLTLLRLLKRIPALWIGDSQAITDLTHKRLAIPKNKLVTWPIFKANPAAPLASPWEKGQVVRIGSLGRLHPVKGYNILLEALALLLDSQDIWHEFQLTICGEGDERVSLQNRINTLKSSLSKPFHITLLPFTPQPEEFLSTLHVYVQPSRSEGFCVAAHEAMQAGLPVIASQVGQLAYSVKNGETGYLVPPGDAQALAKVLLNILSDPSSLATMGRKAREEILTAYSAENFEKTGNQILSRLGPLLS</sequence>
<reference evidence="2 3" key="1">
    <citation type="submission" date="2020-08" db="EMBL/GenBank/DDBJ databases">
        <title>Complete genome sequence of Entomobacter blattae G55GP.</title>
        <authorList>
            <person name="Poehlein A."/>
            <person name="Guzman J."/>
            <person name="Daniel R."/>
            <person name="Vilcinskas A."/>
        </authorList>
    </citation>
    <scope>NUCLEOTIDE SEQUENCE [LARGE SCALE GENOMIC DNA]</scope>
    <source>
        <strain evidence="2 3">G55GP</strain>
    </source>
</reference>
<keyword evidence="2" id="KW-0328">Glycosyltransferase</keyword>
<dbReference type="SUPFAM" id="SSF53756">
    <property type="entry name" value="UDP-Glycosyltransferase/glycogen phosphorylase"/>
    <property type="match status" value="1"/>
</dbReference>
<dbReference type="Pfam" id="PF00534">
    <property type="entry name" value="Glycos_transf_1"/>
    <property type="match status" value="1"/>
</dbReference>
<evidence type="ECO:0000313" key="3">
    <source>
        <dbReference type="Proteomes" id="UP000516349"/>
    </source>
</evidence>
<accession>A0A7H1NPA6</accession>
<dbReference type="GO" id="GO:0102710">
    <property type="term" value="F:D-inositol-3-phosphate glycosyltransferase activity"/>
    <property type="evidence" value="ECO:0007669"/>
    <property type="project" value="UniProtKB-EC"/>
</dbReference>
<feature type="domain" description="Glycosyl transferase family 1" evidence="1">
    <location>
        <begin position="193"/>
        <end position="350"/>
    </location>
</feature>
<protein>
    <submittedName>
        <fullName evidence="2">D-inositol-3-phosphate glycosyltransferase</fullName>
        <ecNumber evidence="2">2.4.1.250</ecNumber>
    </submittedName>
</protein>
<dbReference type="EMBL" id="CP060244">
    <property type="protein sequence ID" value="QNT77616.1"/>
    <property type="molecule type" value="Genomic_DNA"/>
</dbReference>
<keyword evidence="2" id="KW-0808">Transferase</keyword>
<keyword evidence="3" id="KW-1185">Reference proteome</keyword>
<dbReference type="AlphaFoldDB" id="A0A7H1NPA6"/>
<dbReference type="KEGG" id="ebla:JGUZn3_03650"/>
<dbReference type="Gene3D" id="3.40.50.2000">
    <property type="entry name" value="Glycogen Phosphorylase B"/>
    <property type="match status" value="2"/>
</dbReference>
<organism evidence="2 3">
    <name type="scientific">Entomobacter blattae</name>
    <dbReference type="NCBI Taxonomy" id="2762277"/>
    <lineage>
        <taxon>Bacteria</taxon>
        <taxon>Pseudomonadati</taxon>
        <taxon>Pseudomonadota</taxon>
        <taxon>Alphaproteobacteria</taxon>
        <taxon>Acetobacterales</taxon>
        <taxon>Acetobacteraceae</taxon>
        <taxon>Entomobacter</taxon>
    </lineage>
</organism>
<gene>
    <name evidence="2" type="primary">mshA_1</name>
    <name evidence="2" type="ORF">JGUZn3_03650</name>
</gene>
<dbReference type="InterPro" id="IPR001296">
    <property type="entry name" value="Glyco_trans_1"/>
</dbReference>
<evidence type="ECO:0000313" key="2">
    <source>
        <dbReference type="EMBL" id="QNT77616.1"/>
    </source>
</evidence>
<dbReference type="PANTHER" id="PTHR12526">
    <property type="entry name" value="GLYCOSYLTRANSFERASE"/>
    <property type="match status" value="1"/>
</dbReference>